<name>A0A6L2NQA4_TANCI</name>
<reference evidence="2" key="1">
    <citation type="journal article" date="2019" name="Sci. Rep.">
        <title>Draft genome of Tanacetum cinerariifolium, the natural source of mosquito coil.</title>
        <authorList>
            <person name="Yamashiro T."/>
            <person name="Shiraishi A."/>
            <person name="Satake H."/>
            <person name="Nakayama K."/>
        </authorList>
    </citation>
    <scope>NUCLEOTIDE SEQUENCE</scope>
</reference>
<feature type="compositionally biased region" description="Polar residues" evidence="1">
    <location>
        <begin position="576"/>
        <end position="593"/>
    </location>
</feature>
<protein>
    <submittedName>
        <fullName evidence="2">Transposase, MuDR, MULE transposase domain protein</fullName>
    </submittedName>
</protein>
<feature type="region of interest" description="Disordered" evidence="1">
    <location>
        <begin position="543"/>
        <end position="593"/>
    </location>
</feature>
<feature type="region of interest" description="Disordered" evidence="1">
    <location>
        <begin position="1"/>
        <end position="25"/>
    </location>
</feature>
<accession>A0A6L2NQA4</accession>
<comment type="caution">
    <text evidence="2">The sequence shown here is derived from an EMBL/GenBank/DDBJ whole genome shotgun (WGS) entry which is preliminary data.</text>
</comment>
<evidence type="ECO:0000256" key="1">
    <source>
        <dbReference type="SAM" id="MobiDB-lite"/>
    </source>
</evidence>
<feature type="compositionally biased region" description="Low complexity" evidence="1">
    <location>
        <begin position="1"/>
        <end position="20"/>
    </location>
</feature>
<dbReference type="EMBL" id="BKCJ010009732">
    <property type="protein sequence ID" value="GEU88353.1"/>
    <property type="molecule type" value="Genomic_DNA"/>
</dbReference>
<proteinExistence type="predicted"/>
<evidence type="ECO:0000313" key="2">
    <source>
        <dbReference type="EMBL" id="GEU88353.1"/>
    </source>
</evidence>
<feature type="compositionally biased region" description="Basic residues" evidence="1">
    <location>
        <begin position="562"/>
        <end position="571"/>
    </location>
</feature>
<sequence>MDTSKSSLSSKFSQNPSNSSMDNSKRYAYGKGLPLKLSISNKMTYSEILDMLVYKLECEIRALVYFIPRISLETSLTIVESSYYFKNLTFDEAHGDIQSKVTSHEKLKSHGKLALMTFDESRSWEKEQPVSPLLRTLPLKKRRKGIAFQRKNLYADFLHADYVDDHFDVLNNWSYEDVYGGGCFDVSGTFKGFDCIEEPVGCGDVDCTMTQTTSLKIDSNADVVFTDTKQKVTSIKDVEDLQVRIENLKEIFSYLRNRKLKQKEVILGTDDETSSKDDTSLNDNISSSEDLINYLFARDVEWQLPKNTQEEPPKPHYEPIKTEVEEPSRLDIVYPHSHVASSVMGTNRTGKVHYGLRSLGPLKEEMIHDSAKVETVNGDVRLQALADGKKIIVNGAFIGRDLRLDDAEGTACLPNDTILEELTRMSSKTTAWNEFSSTIASAIICLAKNQKFNFSKYIFDSMMKNLEKETKFLMYHRFVQVFMNQQLGYMSNHKRIFVNPSHTKKVFRNIKREGKGFSGALTPLFEIMMVEAHKDIGKGLELPADPHPIPIVTQSLSSQSQKKQKSRRKQRKETEVPQTEAQNDENVTTPSNDPLLNVIFDTSVLDDEVVAEKEVSTIDPVTTVGEVVTTADVEVSAATTAATTPRISKDELTMA</sequence>
<dbReference type="AlphaFoldDB" id="A0A6L2NQA4"/>
<organism evidence="2">
    <name type="scientific">Tanacetum cinerariifolium</name>
    <name type="common">Dalmatian daisy</name>
    <name type="synonym">Chrysanthemum cinerariifolium</name>
    <dbReference type="NCBI Taxonomy" id="118510"/>
    <lineage>
        <taxon>Eukaryota</taxon>
        <taxon>Viridiplantae</taxon>
        <taxon>Streptophyta</taxon>
        <taxon>Embryophyta</taxon>
        <taxon>Tracheophyta</taxon>
        <taxon>Spermatophyta</taxon>
        <taxon>Magnoliopsida</taxon>
        <taxon>eudicotyledons</taxon>
        <taxon>Gunneridae</taxon>
        <taxon>Pentapetalae</taxon>
        <taxon>asterids</taxon>
        <taxon>campanulids</taxon>
        <taxon>Asterales</taxon>
        <taxon>Asteraceae</taxon>
        <taxon>Asteroideae</taxon>
        <taxon>Anthemideae</taxon>
        <taxon>Anthemidinae</taxon>
        <taxon>Tanacetum</taxon>
    </lineage>
</organism>
<gene>
    <name evidence="2" type="ORF">Tci_060331</name>
</gene>